<organism evidence="3">
    <name type="scientific">viral metagenome</name>
    <dbReference type="NCBI Taxonomy" id="1070528"/>
    <lineage>
        <taxon>unclassified sequences</taxon>
        <taxon>metagenomes</taxon>
        <taxon>organismal metagenomes</taxon>
    </lineage>
</organism>
<dbReference type="PANTHER" id="PTHR10336">
    <property type="entry name" value="PHOSPHOINOSITIDE-SPECIFIC PHOSPHOLIPASE C FAMILY PROTEIN"/>
    <property type="match status" value="1"/>
</dbReference>
<dbReference type="AlphaFoldDB" id="A0A6C0HLQ5"/>
<dbReference type="InterPro" id="IPR000909">
    <property type="entry name" value="PLipase_C_PInositol-sp_X_dom"/>
</dbReference>
<dbReference type="Pfam" id="PF00387">
    <property type="entry name" value="PI-PLC-Y"/>
    <property type="match status" value="1"/>
</dbReference>
<dbReference type="GO" id="GO:0032228">
    <property type="term" value="P:regulation of synaptic transmission, GABAergic"/>
    <property type="evidence" value="ECO:0007669"/>
    <property type="project" value="TreeGrafter"/>
</dbReference>
<name>A0A6C0HLQ5_9ZZZZ</name>
<dbReference type="SMART" id="SM00149">
    <property type="entry name" value="PLCYc"/>
    <property type="match status" value="1"/>
</dbReference>
<feature type="transmembrane region" description="Helical" evidence="1">
    <location>
        <begin position="15"/>
        <end position="39"/>
    </location>
</feature>
<dbReference type="InterPro" id="IPR001711">
    <property type="entry name" value="PLipase_C_Pinositol-sp_Y"/>
</dbReference>
<dbReference type="SUPFAM" id="SSF51695">
    <property type="entry name" value="PLC-like phosphodiesterases"/>
    <property type="match status" value="1"/>
</dbReference>
<dbReference type="InterPro" id="IPR001192">
    <property type="entry name" value="PI-PLC_fam"/>
</dbReference>
<accession>A0A6C0HLQ5</accession>
<dbReference type="PROSITE" id="PS50007">
    <property type="entry name" value="PIPLC_X_DOMAIN"/>
    <property type="match status" value="1"/>
</dbReference>
<dbReference type="EMBL" id="MN739976">
    <property type="protein sequence ID" value="QHT81045.1"/>
    <property type="molecule type" value="Genomic_DNA"/>
</dbReference>
<dbReference type="InterPro" id="IPR017946">
    <property type="entry name" value="PLC-like_Pdiesterase_TIM-brl"/>
</dbReference>
<reference evidence="3" key="1">
    <citation type="journal article" date="2020" name="Nature">
        <title>Giant virus diversity and host interactions through global metagenomics.</title>
        <authorList>
            <person name="Schulz F."/>
            <person name="Roux S."/>
            <person name="Paez-Espino D."/>
            <person name="Jungbluth S."/>
            <person name="Walsh D.A."/>
            <person name="Denef V.J."/>
            <person name="McMahon K.D."/>
            <person name="Konstantinidis K.T."/>
            <person name="Eloe-Fadrosh E.A."/>
            <person name="Kyrpides N.C."/>
            <person name="Woyke T."/>
        </authorList>
    </citation>
    <scope>NUCLEOTIDE SEQUENCE</scope>
    <source>
        <strain evidence="3">GVMAG-M-3300023184-135</strain>
    </source>
</reference>
<dbReference type="GO" id="GO:0046488">
    <property type="term" value="P:phosphatidylinositol metabolic process"/>
    <property type="evidence" value="ECO:0007669"/>
    <property type="project" value="TreeGrafter"/>
</dbReference>
<keyword evidence="1" id="KW-0472">Membrane</keyword>
<keyword evidence="1" id="KW-0812">Transmembrane</keyword>
<dbReference type="GO" id="GO:0007214">
    <property type="term" value="P:gamma-aminobutyric acid signaling pathway"/>
    <property type="evidence" value="ECO:0007669"/>
    <property type="project" value="TreeGrafter"/>
</dbReference>
<dbReference type="PANTHER" id="PTHR10336:SF196">
    <property type="entry name" value="PHOSPHOINOSITIDE PHOSPHOLIPASE C"/>
    <property type="match status" value="1"/>
</dbReference>
<sequence length="376" mass="41474">MESAPVAPPTEKWSVWFYSLVSLLLVSMIIGAYFLYIWLTSPAANPPSDAAGTKNLDVFQEVISGRASKKENFANAPVGCPSPNVLCDYTMTASANSVYSGKTAYDYTYVSSIEKVIKGGARLVDLHIYDIDDVPTVGLSDPKTGTLYSYNGISLEDCCTTVANTAFAAGTPGNQNPFVLSMKFHSTDNAFMTKCADVIKTTLSKYLLDLPYTYQKKNLAVEPICNLLGKLVIVSGKETKGNGMDELTNMSWDSSNMRRLSYRQAAETYDYEELTEFNRRGITMVVPEDGTDFKNGNPQICFGFGCQWVAMNYGSLDDALDTYIGTYLEGSFVLKPEALRYKPVTYKTPPAQNPVRSFQPKQITSPMYDFTIKSAT</sequence>
<dbReference type="GO" id="GO:0051209">
    <property type="term" value="P:release of sequestered calcium ion into cytosol"/>
    <property type="evidence" value="ECO:0007669"/>
    <property type="project" value="TreeGrafter"/>
</dbReference>
<dbReference type="PROSITE" id="PS50008">
    <property type="entry name" value="PIPLC_Y_DOMAIN"/>
    <property type="match status" value="1"/>
</dbReference>
<feature type="domain" description="PI-PLC Y-box" evidence="2">
    <location>
        <begin position="256"/>
        <end position="340"/>
    </location>
</feature>
<proteinExistence type="predicted"/>
<dbReference type="Gene3D" id="3.20.20.190">
    <property type="entry name" value="Phosphatidylinositol (PI) phosphodiesterase"/>
    <property type="match status" value="1"/>
</dbReference>
<dbReference type="Pfam" id="PF00388">
    <property type="entry name" value="PI-PLC-X"/>
    <property type="match status" value="1"/>
</dbReference>
<evidence type="ECO:0000313" key="3">
    <source>
        <dbReference type="EMBL" id="QHT81045.1"/>
    </source>
</evidence>
<evidence type="ECO:0000256" key="1">
    <source>
        <dbReference type="SAM" id="Phobius"/>
    </source>
</evidence>
<keyword evidence="1" id="KW-1133">Transmembrane helix</keyword>
<dbReference type="GO" id="GO:0048015">
    <property type="term" value="P:phosphatidylinositol-mediated signaling"/>
    <property type="evidence" value="ECO:0007669"/>
    <property type="project" value="TreeGrafter"/>
</dbReference>
<protein>
    <recommendedName>
        <fullName evidence="2">PI-PLC Y-box domain-containing protein</fullName>
    </recommendedName>
</protein>
<dbReference type="GO" id="GO:0004435">
    <property type="term" value="F:phosphatidylinositol-4,5-bisphosphate phospholipase C activity"/>
    <property type="evidence" value="ECO:0007669"/>
    <property type="project" value="InterPro"/>
</dbReference>
<evidence type="ECO:0000259" key="2">
    <source>
        <dbReference type="PROSITE" id="PS50008"/>
    </source>
</evidence>